<keyword evidence="13" id="KW-1185">Reference proteome</keyword>
<dbReference type="InterPro" id="IPR038257">
    <property type="entry name" value="CRISPR-assoc_Cas3_HD_sf"/>
</dbReference>
<dbReference type="RefSeq" id="WP_132114325.1">
    <property type="nucleotide sequence ID" value="NZ_SMJU01000002.1"/>
</dbReference>
<evidence type="ECO:0000256" key="5">
    <source>
        <dbReference type="ARBA" id="ARBA00022741"/>
    </source>
</evidence>
<dbReference type="SMART" id="SM00487">
    <property type="entry name" value="DEXDc"/>
    <property type="match status" value="1"/>
</dbReference>
<dbReference type="InterPro" id="IPR054712">
    <property type="entry name" value="Cas3-like_dom"/>
</dbReference>
<evidence type="ECO:0000256" key="8">
    <source>
        <dbReference type="ARBA" id="ARBA00022840"/>
    </source>
</evidence>
<accession>A0A4R4KMY5</accession>
<dbReference type="PROSITE" id="PS51643">
    <property type="entry name" value="HD_CAS3"/>
    <property type="match status" value="1"/>
</dbReference>
<evidence type="ECO:0000256" key="7">
    <source>
        <dbReference type="ARBA" id="ARBA00022806"/>
    </source>
</evidence>
<name>A0A4R4KMY5_9BACT</name>
<dbReference type="GO" id="GO:0003676">
    <property type="term" value="F:nucleic acid binding"/>
    <property type="evidence" value="ECO:0007669"/>
    <property type="project" value="InterPro"/>
</dbReference>
<keyword evidence="9" id="KW-0051">Antiviral defense</keyword>
<dbReference type="AlphaFoldDB" id="A0A4R4KMY5"/>
<sequence length="938" mass="108896">MSNSYKTVSDILNATPSIKTFLIDADSYYAHISPKNAVNPLPPETLQEHIELVLKKFELLTKNHGLDVVIDNLIHDFLGNQKIESEKLGDFLKRLFVNTVVFHDFGKINENFQASPDKMNNPHFRGKEKPKSVLSTHHSSLGAYLFIVKHIDEARVQVESQFNPIAMLATLMLSYPIFKHHGKYLNDEYKEKIGFTSDEVANMKVYVANYQYKIAPQITDLLPLHLKDAFEKLDTVPNLLKPFSLYSLVRLSFSLLTASDYLASGQYMTGIEIKEFGVLSPERITKLYNFVSSSNSLLNGKVNYNKATYQQLEIGYELQNPTDQSNENLNLLRMEMALEVIRNIRTNSHNNLFYIEAPTGGGKTNLSMLATVELLKASAGRTNKVFYVFPFTTLITQTYTAIKETLGLTENELVQLHSKAGYKQQIEEEQVDGAYGDEKKNYIDNLFVNYPFCLLSHVKFFDLLKTNEKEANYMLHRLANSIVVIDELQSYDPAHWDKMLYFISHYAKLYNIKFILMSATLPKLGNLQVIDKEYVSDFVYLLPNAKKDYFLNPNFSERVKFNFDLFERTDLELTEIATTLLEKSKEYATYDFGQAKPKGSVYCIVEFIFKKSATEFYGELSKINNNFFDEILVLSGTILEHRRKEIINLLKNPATRQKRVLLITTQVVEAGVDIDMDLGFKDRSMIDSEEQLAGRINRNVNKKECTLYLFNYNKERIIYGQDLRYQETKKLKTTDYQNILKNKDFDFLYNSVFAKINYWGTSDKISNENHSEQLKFYRSKIEKLHFKSIHWDFKLIDQENISCFIPLNIPIEVEGIVNGTKDLIFSKNELTFLKIHGIEPTLDYCINGEEVFNLYVSFIQNKREFIKQKIGEKILQGILSKFIFSLFANKKIEMQIVHFSDEVKSEFGYKYIHFWKDFYDVNFGMDDKKFESNETQFL</sequence>
<keyword evidence="6" id="KW-0378">Hydrolase</keyword>
<dbReference type="InterPro" id="IPR014001">
    <property type="entry name" value="Helicase_ATP-bd"/>
</dbReference>
<dbReference type="GO" id="GO:0016787">
    <property type="term" value="F:hydrolase activity"/>
    <property type="evidence" value="ECO:0007669"/>
    <property type="project" value="UniProtKB-KW"/>
</dbReference>
<protein>
    <submittedName>
        <fullName evidence="12">CRISPR-associated helicase Cas3</fullName>
    </submittedName>
</protein>
<evidence type="ECO:0000259" key="11">
    <source>
        <dbReference type="PROSITE" id="PS51643"/>
    </source>
</evidence>
<dbReference type="EMBL" id="SMJU01000002">
    <property type="protein sequence ID" value="TDB67891.1"/>
    <property type="molecule type" value="Genomic_DNA"/>
</dbReference>
<evidence type="ECO:0000256" key="9">
    <source>
        <dbReference type="ARBA" id="ARBA00023118"/>
    </source>
</evidence>
<dbReference type="GO" id="GO:0046872">
    <property type="term" value="F:metal ion binding"/>
    <property type="evidence" value="ECO:0007669"/>
    <property type="project" value="UniProtKB-KW"/>
</dbReference>
<evidence type="ECO:0000256" key="1">
    <source>
        <dbReference type="ARBA" id="ARBA00006847"/>
    </source>
</evidence>
<dbReference type="GO" id="GO:0051607">
    <property type="term" value="P:defense response to virus"/>
    <property type="evidence" value="ECO:0007669"/>
    <property type="project" value="UniProtKB-KW"/>
</dbReference>
<keyword evidence="5" id="KW-0547">Nucleotide-binding</keyword>
<dbReference type="GO" id="GO:0004386">
    <property type="term" value="F:helicase activity"/>
    <property type="evidence" value="ECO:0007669"/>
    <property type="project" value="UniProtKB-KW"/>
</dbReference>
<dbReference type="InterPro" id="IPR001650">
    <property type="entry name" value="Helicase_C-like"/>
</dbReference>
<dbReference type="CDD" id="cd09641">
    <property type="entry name" value="Cas3''_I"/>
    <property type="match status" value="1"/>
</dbReference>
<dbReference type="PANTHER" id="PTHR47961">
    <property type="entry name" value="DNA POLYMERASE THETA, PUTATIVE (AFU_ORTHOLOGUE AFUA_1G05260)-RELATED"/>
    <property type="match status" value="1"/>
</dbReference>
<evidence type="ECO:0000313" key="12">
    <source>
        <dbReference type="EMBL" id="TDB67891.1"/>
    </source>
</evidence>
<evidence type="ECO:0000256" key="4">
    <source>
        <dbReference type="ARBA" id="ARBA00022723"/>
    </source>
</evidence>
<dbReference type="PROSITE" id="PS51192">
    <property type="entry name" value="HELICASE_ATP_BIND_1"/>
    <property type="match status" value="1"/>
</dbReference>
<evidence type="ECO:0000259" key="10">
    <source>
        <dbReference type="PROSITE" id="PS51192"/>
    </source>
</evidence>
<dbReference type="InterPro" id="IPR027417">
    <property type="entry name" value="P-loop_NTPase"/>
</dbReference>
<gene>
    <name evidence="12" type="primary">cas3</name>
    <name evidence="12" type="ORF">EZE20_02905</name>
</gene>
<dbReference type="Gene3D" id="1.10.3210.30">
    <property type="match status" value="1"/>
</dbReference>
<dbReference type="Gene3D" id="3.40.50.300">
    <property type="entry name" value="P-loop containing nucleotide triphosphate hydrolases"/>
    <property type="match status" value="2"/>
</dbReference>
<feature type="domain" description="Helicase ATP-binding" evidence="10">
    <location>
        <begin position="344"/>
        <end position="539"/>
    </location>
</feature>
<keyword evidence="7" id="KW-0347">Helicase</keyword>
<dbReference type="GO" id="GO:0004518">
    <property type="term" value="F:nuclease activity"/>
    <property type="evidence" value="ECO:0007669"/>
    <property type="project" value="UniProtKB-KW"/>
</dbReference>
<evidence type="ECO:0000256" key="3">
    <source>
        <dbReference type="ARBA" id="ARBA00022722"/>
    </source>
</evidence>
<keyword evidence="8" id="KW-0067">ATP-binding</keyword>
<dbReference type="InterPro" id="IPR006483">
    <property type="entry name" value="CRISPR-assoc_Cas3_HD"/>
</dbReference>
<keyword evidence="3" id="KW-0540">Nuclease</keyword>
<reference evidence="12 13" key="1">
    <citation type="submission" date="2019-02" db="EMBL/GenBank/DDBJ databases">
        <title>Arundinibacter roseus gen. nov., sp. nov., a new member of the family Cytophagaceae.</title>
        <authorList>
            <person name="Szuroczki S."/>
            <person name="Khayer B."/>
            <person name="Sproer C."/>
            <person name="Toumi M."/>
            <person name="Szabo A."/>
            <person name="Felfoldi T."/>
            <person name="Schumann P."/>
            <person name="Toth E."/>
        </authorList>
    </citation>
    <scope>NUCLEOTIDE SEQUENCE [LARGE SCALE GENOMIC DNA]</scope>
    <source>
        <strain evidence="12 13">DMA-k-7a</strain>
    </source>
</reference>
<dbReference type="PANTHER" id="PTHR47961:SF6">
    <property type="entry name" value="DNA-DIRECTED DNA POLYMERASE"/>
    <property type="match status" value="1"/>
</dbReference>
<comment type="similarity">
    <text evidence="2">In the central section; belongs to the CRISPR-associated helicase Cas3 family.</text>
</comment>
<dbReference type="InterPro" id="IPR006474">
    <property type="entry name" value="Helicase_Cas3_CRISPR-ass_core"/>
</dbReference>
<dbReference type="InterPro" id="IPR011545">
    <property type="entry name" value="DEAD/DEAH_box_helicase_dom"/>
</dbReference>
<dbReference type="Pfam" id="PF22590">
    <property type="entry name" value="Cas3-like_C_2"/>
    <property type="match status" value="1"/>
</dbReference>
<dbReference type="InterPro" id="IPR050474">
    <property type="entry name" value="Hel308_SKI2-like"/>
</dbReference>
<dbReference type="OrthoDB" id="9810236at2"/>
<dbReference type="Proteomes" id="UP000295706">
    <property type="component" value="Unassembled WGS sequence"/>
</dbReference>
<dbReference type="SUPFAM" id="SSF52540">
    <property type="entry name" value="P-loop containing nucleoside triphosphate hydrolases"/>
    <property type="match status" value="1"/>
</dbReference>
<dbReference type="NCBIfam" id="TIGR01596">
    <property type="entry name" value="cas3_HD"/>
    <property type="match status" value="1"/>
</dbReference>
<comment type="caution">
    <text evidence="12">The sequence shown here is derived from an EMBL/GenBank/DDBJ whole genome shotgun (WGS) entry which is preliminary data.</text>
</comment>
<comment type="similarity">
    <text evidence="1">In the N-terminal section; belongs to the CRISPR-associated nuclease Cas3-HD family.</text>
</comment>
<dbReference type="GO" id="GO:0005524">
    <property type="term" value="F:ATP binding"/>
    <property type="evidence" value="ECO:0007669"/>
    <property type="project" value="UniProtKB-KW"/>
</dbReference>
<dbReference type="NCBIfam" id="TIGR01587">
    <property type="entry name" value="cas3_core"/>
    <property type="match status" value="1"/>
</dbReference>
<evidence type="ECO:0000256" key="2">
    <source>
        <dbReference type="ARBA" id="ARBA00009046"/>
    </source>
</evidence>
<dbReference type="SMART" id="SM00490">
    <property type="entry name" value="HELICc"/>
    <property type="match status" value="1"/>
</dbReference>
<organism evidence="12 13">
    <name type="scientific">Arundinibacter roseus</name>
    <dbReference type="NCBI Taxonomy" id="2070510"/>
    <lineage>
        <taxon>Bacteria</taxon>
        <taxon>Pseudomonadati</taxon>
        <taxon>Bacteroidota</taxon>
        <taxon>Cytophagia</taxon>
        <taxon>Cytophagales</taxon>
        <taxon>Spirosomataceae</taxon>
        <taxon>Arundinibacter</taxon>
    </lineage>
</organism>
<keyword evidence="4" id="KW-0479">Metal-binding</keyword>
<evidence type="ECO:0000256" key="6">
    <source>
        <dbReference type="ARBA" id="ARBA00022801"/>
    </source>
</evidence>
<feature type="domain" description="HD Cas3-type" evidence="11">
    <location>
        <begin position="39"/>
        <end position="262"/>
    </location>
</feature>
<proteinExistence type="inferred from homology"/>
<evidence type="ECO:0000313" key="13">
    <source>
        <dbReference type="Proteomes" id="UP000295706"/>
    </source>
</evidence>
<dbReference type="Pfam" id="PF00270">
    <property type="entry name" value="DEAD"/>
    <property type="match status" value="1"/>
</dbReference>
<dbReference type="Pfam" id="PF18019">
    <property type="entry name" value="Cas3_HD"/>
    <property type="match status" value="1"/>
</dbReference>